<evidence type="ECO:0000256" key="8">
    <source>
        <dbReference type="ARBA" id="ARBA00022741"/>
    </source>
</evidence>
<dbReference type="EC" id="2.7.13.3" evidence="3"/>
<evidence type="ECO:0000256" key="2">
    <source>
        <dbReference type="ARBA" id="ARBA00004651"/>
    </source>
</evidence>
<name>A0A1L3GDA8_SYNAC</name>
<dbReference type="CDD" id="cd00088">
    <property type="entry name" value="HPT"/>
    <property type="match status" value="1"/>
</dbReference>
<dbReference type="OrthoDB" id="5378360at2"/>
<dbReference type="GO" id="GO:0005524">
    <property type="term" value="F:ATP binding"/>
    <property type="evidence" value="ECO:0007669"/>
    <property type="project" value="UniProtKB-KW"/>
</dbReference>
<evidence type="ECO:0000256" key="6">
    <source>
        <dbReference type="ARBA" id="ARBA00022679"/>
    </source>
</evidence>
<reference evidence="25 26" key="1">
    <citation type="journal article" date="2017" name="Genome Announc.">
        <title>Complete Genome Sequences of Two Acetylene-Fermenting Pelobacter acetylenicus Strains.</title>
        <authorList>
            <person name="Sutton J.M."/>
            <person name="Baesman S.M."/>
            <person name="Fierst J.L."/>
            <person name="Poret-Peterson A.T."/>
            <person name="Oremland R.S."/>
            <person name="Dunlap D.S."/>
            <person name="Akob D.M."/>
        </authorList>
    </citation>
    <scope>NUCLEOTIDE SEQUENCE [LARGE SCALE GENOMIC DNA]</scope>
    <source>
        <strain evidence="25 26">DSM 3247</strain>
    </source>
</reference>
<feature type="domain" description="HPt" evidence="24">
    <location>
        <begin position="919"/>
        <end position="1015"/>
    </location>
</feature>
<feature type="region of interest" description="Disordered" evidence="19">
    <location>
        <begin position="879"/>
        <end position="899"/>
    </location>
</feature>
<keyword evidence="5 17" id="KW-0597">Phosphoprotein</keyword>
<evidence type="ECO:0000256" key="10">
    <source>
        <dbReference type="ARBA" id="ARBA00022840"/>
    </source>
</evidence>
<dbReference type="Gene3D" id="1.20.120.160">
    <property type="entry name" value="HPT domain"/>
    <property type="match status" value="1"/>
</dbReference>
<keyword evidence="11 20" id="KW-1133">Transmembrane helix</keyword>
<dbReference type="SUPFAM" id="SSF47384">
    <property type="entry name" value="Homodimeric domain of signal transducing histidine kinase"/>
    <property type="match status" value="1"/>
</dbReference>
<organism evidence="25 26">
    <name type="scientific">Syntrophotalea acetylenica</name>
    <name type="common">Pelobacter acetylenicus</name>
    <dbReference type="NCBI Taxonomy" id="29542"/>
    <lineage>
        <taxon>Bacteria</taxon>
        <taxon>Pseudomonadati</taxon>
        <taxon>Thermodesulfobacteriota</taxon>
        <taxon>Desulfuromonadia</taxon>
        <taxon>Desulfuromonadales</taxon>
        <taxon>Syntrophotaleaceae</taxon>
        <taxon>Syntrophotalea</taxon>
    </lineage>
</organism>
<accession>A0A1L3GDA8</accession>
<dbReference type="CDD" id="cd06225">
    <property type="entry name" value="HAMP"/>
    <property type="match status" value="1"/>
</dbReference>
<evidence type="ECO:0000256" key="1">
    <source>
        <dbReference type="ARBA" id="ARBA00000085"/>
    </source>
</evidence>
<feature type="coiled-coil region" evidence="18">
    <location>
        <begin position="331"/>
        <end position="365"/>
    </location>
</feature>
<dbReference type="SMART" id="SM00387">
    <property type="entry name" value="HATPase_c"/>
    <property type="match status" value="1"/>
</dbReference>
<protein>
    <recommendedName>
        <fullName evidence="15">Sensory/regulatory protein RpfC</fullName>
        <ecNumber evidence="3">2.7.13.3</ecNumber>
    </recommendedName>
</protein>
<feature type="region of interest" description="Disordered" evidence="19">
    <location>
        <begin position="716"/>
        <end position="747"/>
    </location>
</feature>
<dbReference type="FunFam" id="3.30.565.10:FF:000010">
    <property type="entry name" value="Sensor histidine kinase RcsC"/>
    <property type="match status" value="1"/>
</dbReference>
<keyword evidence="8" id="KW-0547">Nucleotide-binding</keyword>
<sequence length="1015" mass="111881">MQKIVFRKSLTCKLLLAILPMPMLITLIGFLIFGRVTTNHILQNGHTKLQQLEQIHRGLFIAQLDNFREQSLRIASDNQLIIPLKLDVSFQLKAYLDLLREQNDLACLAVFTPEAVPVAAIGQLPQHNPDRLASYLNRAITREPLAFFSDMADKGKPSRLAMMTYTPILSGTRVIGVLFTGKTLRLGPAFTNSLLVGFGTVQSRSNDSEFLLPLVQSARTRSFGGLVRSDNPAVFASKMALPFHDEKNCFLLTGLDLSRDLTANRRLLLYGMGSSAIVLVLVVFYALLLSRRLTRPLRQIVHIAQRMPAELQTIAWPAATDDEIGILNGSLQSMTAQLKSTIDQLQQAQQRAEEANRAKSQFLVNMSHEIRTPMNGVMGMTELLLDSPLADNQKQIAETIAQSGRALLHIINDILDFSRLEAGKLQLETIPFDICRLIEDAVGLFAVKAQAKGLELVLDIAGELPPVLVGDPGRLRQVLVNLLSNAVKFTDRGYILITLKCRPGHDGTTLIHIDVRDSGIGIPAEHIPRLFQPFSQADGSTTRKYGGSGLGLSICRDLIGHMGGHIAVRSEPGHGSHFWFELSLPKDPAGRTGMLAGISEFRKKRALVIDSHPLVRRSIKRQLRRWGLACITASNGRQGLELLTMQNFHFVLTNATLPDFSGEELMRRMASLASVPPPQVIILKPAGHPCPAFDGDGIRFIGDISKPVRPSELLLNLTTPPARPSAAPEENTDPVSCGRPEKTRPPRARILLAEDNEVNRQVAVGMLEKYGCAVDTVGDGTKALQGFKTGNYDLVFMDCQMPDMDGYQATQMIRQWEKRNRPAATPIIAMTAHTQSGDREKCLAAGMDDYLGKPFTLLQVGAMLNRWLSILDHRRSSGDETVDGSFSLEPGQDRQPPPPTVAIDRTRLATIKSLEGQQQPGLLARVIQIYLKESPRVLQNMEQALQNGHMRMVFQLAHTLKSSSANLGALSLADLCRKMEGAGDLPPSQRDRLMASIQNEYNRVQFALIQEGGQG</sequence>
<dbReference type="GO" id="GO:0000155">
    <property type="term" value="F:phosphorelay sensor kinase activity"/>
    <property type="evidence" value="ECO:0007669"/>
    <property type="project" value="InterPro"/>
</dbReference>
<dbReference type="PRINTS" id="PR00344">
    <property type="entry name" value="BCTRLSENSOR"/>
</dbReference>
<dbReference type="CDD" id="cd00082">
    <property type="entry name" value="HisKA"/>
    <property type="match status" value="1"/>
</dbReference>
<keyword evidence="4" id="KW-1003">Cell membrane</keyword>
<keyword evidence="10" id="KW-0067">ATP-binding</keyword>
<dbReference type="Gene3D" id="3.30.565.10">
    <property type="entry name" value="Histidine kinase-like ATPase, C-terminal domain"/>
    <property type="match status" value="1"/>
</dbReference>
<evidence type="ECO:0000256" key="11">
    <source>
        <dbReference type="ARBA" id="ARBA00022989"/>
    </source>
</evidence>
<evidence type="ECO:0000256" key="18">
    <source>
        <dbReference type="SAM" id="Coils"/>
    </source>
</evidence>
<comment type="caution">
    <text evidence="17">Lacks conserved residue(s) required for the propagation of feature annotation.</text>
</comment>
<dbReference type="FunFam" id="1.10.287.130:FF:000002">
    <property type="entry name" value="Two-component osmosensing histidine kinase"/>
    <property type="match status" value="1"/>
</dbReference>
<feature type="domain" description="Histidine kinase" evidence="21">
    <location>
        <begin position="365"/>
        <end position="586"/>
    </location>
</feature>
<evidence type="ECO:0000256" key="17">
    <source>
        <dbReference type="PROSITE-ProRule" id="PRU00169"/>
    </source>
</evidence>
<proteinExistence type="predicted"/>
<feature type="domain" description="Response regulatory" evidence="22">
    <location>
        <begin position="749"/>
        <end position="868"/>
    </location>
</feature>
<evidence type="ECO:0000313" key="26">
    <source>
        <dbReference type="Proteomes" id="UP000182264"/>
    </source>
</evidence>
<dbReference type="Gene3D" id="3.40.50.2300">
    <property type="match status" value="2"/>
</dbReference>
<dbReference type="SMART" id="SM00073">
    <property type="entry name" value="HPT"/>
    <property type="match status" value="1"/>
</dbReference>
<dbReference type="Pfam" id="PF00512">
    <property type="entry name" value="HisKA"/>
    <property type="match status" value="1"/>
</dbReference>
<keyword evidence="18" id="KW-0175">Coiled coil</keyword>
<dbReference type="Pfam" id="PF02518">
    <property type="entry name" value="HATPase_c"/>
    <property type="match status" value="1"/>
</dbReference>
<dbReference type="EMBL" id="CP015518">
    <property type="protein sequence ID" value="APG23825.1"/>
    <property type="molecule type" value="Genomic_DNA"/>
</dbReference>
<evidence type="ECO:0000259" key="23">
    <source>
        <dbReference type="PROSITE" id="PS50885"/>
    </source>
</evidence>
<keyword evidence="7 20" id="KW-0812">Transmembrane</keyword>
<dbReference type="InterPro" id="IPR003661">
    <property type="entry name" value="HisK_dim/P_dom"/>
</dbReference>
<evidence type="ECO:0000259" key="22">
    <source>
        <dbReference type="PROSITE" id="PS50110"/>
    </source>
</evidence>
<dbReference type="InterPro" id="IPR036890">
    <property type="entry name" value="HATPase_C_sf"/>
</dbReference>
<evidence type="ECO:0000256" key="12">
    <source>
        <dbReference type="ARBA" id="ARBA00023012"/>
    </source>
</evidence>
<dbReference type="SUPFAM" id="SSF55874">
    <property type="entry name" value="ATPase domain of HSP90 chaperone/DNA topoisomerase II/histidine kinase"/>
    <property type="match status" value="1"/>
</dbReference>
<feature type="domain" description="Response regulatory" evidence="22">
    <location>
        <begin position="605"/>
        <end position="721"/>
    </location>
</feature>
<evidence type="ECO:0000256" key="16">
    <source>
        <dbReference type="PROSITE-ProRule" id="PRU00110"/>
    </source>
</evidence>
<evidence type="ECO:0000256" key="14">
    <source>
        <dbReference type="ARBA" id="ARBA00064003"/>
    </source>
</evidence>
<dbReference type="SMART" id="SM00448">
    <property type="entry name" value="REC"/>
    <property type="match status" value="2"/>
</dbReference>
<feature type="modified residue" description="4-aspartylphosphate" evidence="17">
    <location>
        <position position="798"/>
    </location>
</feature>
<dbReference type="SMART" id="SM00388">
    <property type="entry name" value="HisKA"/>
    <property type="match status" value="1"/>
</dbReference>
<comment type="subunit">
    <text evidence="14">At low DSF concentrations, interacts with RpfF.</text>
</comment>
<dbReference type="PANTHER" id="PTHR45339:SF1">
    <property type="entry name" value="HYBRID SIGNAL TRANSDUCTION HISTIDINE KINASE J"/>
    <property type="match status" value="1"/>
</dbReference>
<keyword evidence="26" id="KW-1185">Reference proteome</keyword>
<dbReference type="SUPFAM" id="SSF52172">
    <property type="entry name" value="CheY-like"/>
    <property type="match status" value="2"/>
</dbReference>
<feature type="modified residue" description="Phosphohistidine" evidence="16">
    <location>
        <position position="958"/>
    </location>
</feature>
<dbReference type="SUPFAM" id="SSF158472">
    <property type="entry name" value="HAMP domain-like"/>
    <property type="match status" value="1"/>
</dbReference>
<dbReference type="SUPFAM" id="SSF47226">
    <property type="entry name" value="Histidine-containing phosphotransfer domain, HPT domain"/>
    <property type="match status" value="1"/>
</dbReference>
<evidence type="ECO:0000256" key="20">
    <source>
        <dbReference type="SAM" id="Phobius"/>
    </source>
</evidence>
<dbReference type="PROSITE" id="PS50109">
    <property type="entry name" value="HIS_KIN"/>
    <property type="match status" value="1"/>
</dbReference>
<keyword evidence="12" id="KW-0902">Two-component regulatory system</keyword>
<evidence type="ECO:0000313" key="25">
    <source>
        <dbReference type="EMBL" id="APG23825.1"/>
    </source>
</evidence>
<dbReference type="PROSITE" id="PS50894">
    <property type="entry name" value="HPT"/>
    <property type="match status" value="1"/>
</dbReference>
<evidence type="ECO:0000256" key="13">
    <source>
        <dbReference type="ARBA" id="ARBA00023136"/>
    </source>
</evidence>
<dbReference type="PROSITE" id="PS50885">
    <property type="entry name" value="HAMP"/>
    <property type="match status" value="1"/>
</dbReference>
<dbReference type="Pfam" id="PF01627">
    <property type="entry name" value="Hpt"/>
    <property type="match status" value="1"/>
</dbReference>
<dbReference type="InterPro" id="IPR005467">
    <property type="entry name" value="His_kinase_dom"/>
</dbReference>
<evidence type="ECO:0000256" key="9">
    <source>
        <dbReference type="ARBA" id="ARBA00022777"/>
    </source>
</evidence>
<dbReference type="CDD" id="cd17546">
    <property type="entry name" value="REC_hyHK_CKI1_RcsC-like"/>
    <property type="match status" value="1"/>
</dbReference>
<keyword evidence="6" id="KW-0808">Transferase</keyword>
<dbReference type="PANTHER" id="PTHR45339">
    <property type="entry name" value="HYBRID SIGNAL TRANSDUCTION HISTIDINE KINASE J"/>
    <property type="match status" value="1"/>
</dbReference>
<dbReference type="Proteomes" id="UP000182264">
    <property type="component" value="Chromosome"/>
</dbReference>
<evidence type="ECO:0000256" key="3">
    <source>
        <dbReference type="ARBA" id="ARBA00012438"/>
    </source>
</evidence>
<dbReference type="Gene3D" id="1.10.287.130">
    <property type="match status" value="1"/>
</dbReference>
<dbReference type="InterPro" id="IPR036097">
    <property type="entry name" value="HisK_dim/P_sf"/>
</dbReference>
<feature type="transmembrane region" description="Helical" evidence="20">
    <location>
        <begin position="267"/>
        <end position="288"/>
    </location>
</feature>
<evidence type="ECO:0000256" key="19">
    <source>
        <dbReference type="SAM" id="MobiDB-lite"/>
    </source>
</evidence>
<dbReference type="InterPro" id="IPR011006">
    <property type="entry name" value="CheY-like_superfamily"/>
</dbReference>
<comment type="subcellular location">
    <subcellularLocation>
        <location evidence="2">Cell membrane</location>
        <topology evidence="2">Multi-pass membrane protein</topology>
    </subcellularLocation>
</comment>
<dbReference type="STRING" id="29542.A6070_10010"/>
<dbReference type="CDD" id="cd16922">
    <property type="entry name" value="HATPase_EvgS-ArcB-TorS-like"/>
    <property type="match status" value="1"/>
</dbReference>
<keyword evidence="9" id="KW-0418">Kinase</keyword>
<dbReference type="InterPro" id="IPR001789">
    <property type="entry name" value="Sig_transdc_resp-reg_receiver"/>
</dbReference>
<feature type="domain" description="HAMP" evidence="23">
    <location>
        <begin position="291"/>
        <end position="343"/>
    </location>
</feature>
<evidence type="ECO:0000256" key="15">
    <source>
        <dbReference type="ARBA" id="ARBA00068150"/>
    </source>
</evidence>
<dbReference type="Pfam" id="PF00072">
    <property type="entry name" value="Response_reg"/>
    <property type="match status" value="2"/>
</dbReference>
<dbReference type="InterPro" id="IPR008207">
    <property type="entry name" value="Sig_transdc_His_kin_Hpt_dom"/>
</dbReference>
<dbReference type="SMART" id="SM00304">
    <property type="entry name" value="HAMP"/>
    <property type="match status" value="1"/>
</dbReference>
<dbReference type="InterPro" id="IPR036641">
    <property type="entry name" value="HPT_dom_sf"/>
</dbReference>
<gene>
    <name evidence="25" type="ORF">A7E75_01395</name>
</gene>
<dbReference type="RefSeq" id="WP_072285638.1">
    <property type="nucleotide sequence ID" value="NZ_CP015455.1"/>
</dbReference>
<dbReference type="PROSITE" id="PS50110">
    <property type="entry name" value="RESPONSE_REGULATORY"/>
    <property type="match status" value="2"/>
</dbReference>
<evidence type="ECO:0000259" key="24">
    <source>
        <dbReference type="PROSITE" id="PS50894"/>
    </source>
</evidence>
<dbReference type="Pfam" id="PF00672">
    <property type="entry name" value="HAMP"/>
    <property type="match status" value="1"/>
</dbReference>
<dbReference type="InterPro" id="IPR003660">
    <property type="entry name" value="HAMP_dom"/>
</dbReference>
<dbReference type="GO" id="GO:0005886">
    <property type="term" value="C:plasma membrane"/>
    <property type="evidence" value="ECO:0007669"/>
    <property type="project" value="UniProtKB-SubCell"/>
</dbReference>
<dbReference type="KEGG" id="pace:A6070_10010"/>
<dbReference type="Gene3D" id="6.10.340.10">
    <property type="match status" value="1"/>
</dbReference>
<evidence type="ECO:0000256" key="5">
    <source>
        <dbReference type="ARBA" id="ARBA00022553"/>
    </source>
</evidence>
<evidence type="ECO:0000259" key="21">
    <source>
        <dbReference type="PROSITE" id="PS50109"/>
    </source>
</evidence>
<feature type="transmembrane region" description="Helical" evidence="20">
    <location>
        <begin position="12"/>
        <end position="33"/>
    </location>
</feature>
<dbReference type="InterPro" id="IPR004358">
    <property type="entry name" value="Sig_transdc_His_kin-like_C"/>
</dbReference>
<comment type="catalytic activity">
    <reaction evidence="1">
        <text>ATP + protein L-histidine = ADP + protein N-phospho-L-histidine.</text>
        <dbReference type="EC" id="2.7.13.3"/>
    </reaction>
</comment>
<keyword evidence="13 20" id="KW-0472">Membrane</keyword>
<dbReference type="AlphaFoldDB" id="A0A1L3GDA8"/>
<evidence type="ECO:0000256" key="7">
    <source>
        <dbReference type="ARBA" id="ARBA00022692"/>
    </source>
</evidence>
<dbReference type="InterPro" id="IPR003594">
    <property type="entry name" value="HATPase_dom"/>
</dbReference>
<evidence type="ECO:0000256" key="4">
    <source>
        <dbReference type="ARBA" id="ARBA00022475"/>
    </source>
</evidence>